<dbReference type="KEGG" id="fgi:OP10G_3906"/>
<name>A0A068NYR3_FIMGI</name>
<dbReference type="HOGENOM" id="CLU_049413_5_3_0"/>
<dbReference type="PANTHER" id="PTHR10655">
    <property type="entry name" value="LYSOPHOSPHOLIPASE-RELATED"/>
    <property type="match status" value="1"/>
</dbReference>
<gene>
    <name evidence="4" type="ORF">OP10G_3906</name>
</gene>
<organism evidence="4 5">
    <name type="scientific">Fimbriimonas ginsengisoli Gsoil 348</name>
    <dbReference type="NCBI Taxonomy" id="661478"/>
    <lineage>
        <taxon>Bacteria</taxon>
        <taxon>Bacillati</taxon>
        <taxon>Armatimonadota</taxon>
        <taxon>Fimbriimonadia</taxon>
        <taxon>Fimbriimonadales</taxon>
        <taxon>Fimbriimonadaceae</taxon>
        <taxon>Fimbriimonas</taxon>
    </lineage>
</organism>
<proteinExistence type="inferred from homology"/>
<dbReference type="InterPro" id="IPR029058">
    <property type="entry name" value="AB_hydrolase_fold"/>
</dbReference>
<dbReference type="PANTHER" id="PTHR10655:SF17">
    <property type="entry name" value="LYSOPHOSPHOLIPASE-LIKE PROTEIN 1"/>
    <property type="match status" value="1"/>
</dbReference>
<dbReference type="AlphaFoldDB" id="A0A068NYR3"/>
<dbReference type="InterPro" id="IPR050565">
    <property type="entry name" value="LYPA1-2/EST-like"/>
</dbReference>
<keyword evidence="2" id="KW-0378">Hydrolase</keyword>
<dbReference type="GO" id="GO:0016787">
    <property type="term" value="F:hydrolase activity"/>
    <property type="evidence" value="ECO:0007669"/>
    <property type="project" value="UniProtKB-KW"/>
</dbReference>
<evidence type="ECO:0000256" key="2">
    <source>
        <dbReference type="ARBA" id="ARBA00022801"/>
    </source>
</evidence>
<evidence type="ECO:0000259" key="3">
    <source>
        <dbReference type="Pfam" id="PF02230"/>
    </source>
</evidence>
<comment type="similarity">
    <text evidence="1">Belongs to the AB hydrolase superfamily. AB hydrolase 2 family.</text>
</comment>
<reference evidence="4 5" key="1">
    <citation type="journal article" date="2014" name="PLoS ONE">
        <title>The first complete genome sequence of the class fimbriimonadia in the phylum armatimonadetes.</title>
        <authorList>
            <person name="Hu Z.Y."/>
            <person name="Wang Y.Z."/>
            <person name="Im W.T."/>
            <person name="Wang S.Y."/>
            <person name="Zhao G.P."/>
            <person name="Zheng H.J."/>
            <person name="Quan Z.X."/>
        </authorList>
    </citation>
    <scope>NUCLEOTIDE SEQUENCE [LARGE SCALE GENOMIC DNA]</scope>
    <source>
        <strain evidence="4">Gsoil 348</strain>
    </source>
</reference>
<accession>A0A068NYR3</accession>
<dbReference type="EMBL" id="CP007139">
    <property type="protein sequence ID" value="AIE87274.1"/>
    <property type="molecule type" value="Genomic_DNA"/>
</dbReference>
<sequence length="193" mass="21183">MLILLHGLGSDERDLMGLAPELDPRLRVVTLRAPHPWMQGGYAWFNLEWDDEGIHIDAAQVVASLELLVSEILAVTAELRPRHLFLGGFSQGAVMTLGVTLRRPDIFTGSLLLSGTHVPELFVGADPAVADVPFLIQHGLYDPVLPVAEARTMRDAVTAMGSPVDYREYPMGHEVSYASLRDAKQWLASRAFG</sequence>
<dbReference type="InterPro" id="IPR003140">
    <property type="entry name" value="PLipase/COase/thioEstase"/>
</dbReference>
<dbReference type="Gene3D" id="3.40.50.1820">
    <property type="entry name" value="alpha/beta hydrolase"/>
    <property type="match status" value="1"/>
</dbReference>
<dbReference type="Pfam" id="PF02230">
    <property type="entry name" value="Abhydrolase_2"/>
    <property type="match status" value="1"/>
</dbReference>
<dbReference type="eggNOG" id="COG0400">
    <property type="taxonomic scope" value="Bacteria"/>
</dbReference>
<evidence type="ECO:0000256" key="1">
    <source>
        <dbReference type="ARBA" id="ARBA00006499"/>
    </source>
</evidence>
<dbReference type="Proteomes" id="UP000027982">
    <property type="component" value="Chromosome"/>
</dbReference>
<keyword evidence="5" id="KW-1185">Reference proteome</keyword>
<evidence type="ECO:0000313" key="4">
    <source>
        <dbReference type="EMBL" id="AIE87274.1"/>
    </source>
</evidence>
<dbReference type="SUPFAM" id="SSF53474">
    <property type="entry name" value="alpha/beta-Hydrolases"/>
    <property type="match status" value="1"/>
</dbReference>
<feature type="domain" description="Phospholipase/carboxylesterase/thioesterase" evidence="3">
    <location>
        <begin position="2"/>
        <end position="188"/>
    </location>
</feature>
<evidence type="ECO:0000313" key="5">
    <source>
        <dbReference type="Proteomes" id="UP000027982"/>
    </source>
</evidence>
<dbReference type="STRING" id="661478.OP10G_3906"/>
<protein>
    <submittedName>
        <fullName evidence="4">Phospholipase/carboxylesterase family protein</fullName>
    </submittedName>
</protein>